<gene>
    <name evidence="1" type="ORF">CR513_04902</name>
</gene>
<dbReference type="AlphaFoldDB" id="A0A371I6H6"/>
<organism evidence="1 2">
    <name type="scientific">Mucuna pruriens</name>
    <name type="common">Velvet bean</name>
    <name type="synonym">Dolichos pruriens</name>
    <dbReference type="NCBI Taxonomy" id="157652"/>
    <lineage>
        <taxon>Eukaryota</taxon>
        <taxon>Viridiplantae</taxon>
        <taxon>Streptophyta</taxon>
        <taxon>Embryophyta</taxon>
        <taxon>Tracheophyta</taxon>
        <taxon>Spermatophyta</taxon>
        <taxon>Magnoliopsida</taxon>
        <taxon>eudicotyledons</taxon>
        <taxon>Gunneridae</taxon>
        <taxon>Pentapetalae</taxon>
        <taxon>rosids</taxon>
        <taxon>fabids</taxon>
        <taxon>Fabales</taxon>
        <taxon>Fabaceae</taxon>
        <taxon>Papilionoideae</taxon>
        <taxon>50 kb inversion clade</taxon>
        <taxon>NPAAA clade</taxon>
        <taxon>indigoferoid/millettioid clade</taxon>
        <taxon>Phaseoleae</taxon>
        <taxon>Mucuna</taxon>
    </lineage>
</organism>
<reference evidence="1" key="1">
    <citation type="submission" date="2018-05" db="EMBL/GenBank/DDBJ databases">
        <title>Draft genome of Mucuna pruriens seed.</title>
        <authorList>
            <person name="Nnadi N.E."/>
            <person name="Vos R."/>
            <person name="Hasami M.H."/>
            <person name="Devisetty U.K."/>
            <person name="Aguiy J.C."/>
        </authorList>
    </citation>
    <scope>NUCLEOTIDE SEQUENCE [LARGE SCALE GENOMIC DNA]</scope>
    <source>
        <strain evidence="1">JCA_2017</strain>
    </source>
</reference>
<evidence type="ECO:0000313" key="2">
    <source>
        <dbReference type="Proteomes" id="UP000257109"/>
    </source>
</evidence>
<dbReference type="Proteomes" id="UP000257109">
    <property type="component" value="Unassembled WGS sequence"/>
</dbReference>
<comment type="caution">
    <text evidence="1">The sequence shown here is derived from an EMBL/GenBank/DDBJ whole genome shotgun (WGS) entry which is preliminary data.</text>
</comment>
<keyword evidence="2" id="KW-1185">Reference proteome</keyword>
<evidence type="ECO:0000313" key="1">
    <source>
        <dbReference type="EMBL" id="RDY10534.1"/>
    </source>
</evidence>
<sequence>MKDWWGELNLKVHEIVLKGDEELKKRKSIALKVRTYPKGSSSKAFKAEKSFDEALSQNWL</sequence>
<proteinExistence type="predicted"/>
<name>A0A371I6H6_MUCPR</name>
<feature type="non-terminal residue" evidence="1">
    <location>
        <position position="1"/>
    </location>
</feature>
<protein>
    <submittedName>
        <fullName evidence="1">Uncharacterized protein</fullName>
    </submittedName>
</protein>
<dbReference type="EMBL" id="QJKJ01000823">
    <property type="protein sequence ID" value="RDY10534.1"/>
    <property type="molecule type" value="Genomic_DNA"/>
</dbReference>
<accession>A0A371I6H6</accession>